<evidence type="ECO:0000256" key="2">
    <source>
        <dbReference type="ARBA" id="ARBA00022679"/>
    </source>
</evidence>
<sequence>MAEPVKVELGSVQQTLFIPLAGRARESARRHPVVRDPKAAEIVAAVDFDVEQYSQGWGGSITVLRTAVFDELVRDFLRHNPEGTVVELGTGLNTRFERVDNGRTHWIDLDLPDTIELRRRFFEDTDRRRMVAASVLDEDWLDVVHASPAPYFFVAEGVLVYLDETPTALARIAESFPGAQLVFDTYTKRMLDQQHKMAVKKNLAARWAWPCDDPRSLEPLGLEVVQEAAVTRPPAAVRSRLPRRFRYTLPVLKRIMGNVIAITLFRARTDTAHTPR</sequence>
<keyword evidence="2" id="KW-0808">Transferase</keyword>
<dbReference type="InterPro" id="IPR007213">
    <property type="entry name" value="Ppm1/Ppm2/Tcmp"/>
</dbReference>
<gene>
    <name evidence="3" type="ORF">GCM10009839_13420</name>
</gene>
<protein>
    <submittedName>
        <fullName evidence="3">Class I SAM-dependent methyltransferase</fullName>
    </submittedName>
</protein>
<evidence type="ECO:0000256" key="1">
    <source>
        <dbReference type="ARBA" id="ARBA00022603"/>
    </source>
</evidence>
<dbReference type="Pfam" id="PF04072">
    <property type="entry name" value="LCM"/>
    <property type="match status" value="1"/>
</dbReference>
<name>A0ABP5F932_9ACTN</name>
<keyword evidence="1 3" id="KW-0489">Methyltransferase</keyword>
<dbReference type="InterPro" id="IPR016874">
    <property type="entry name" value="TcmP-like"/>
</dbReference>
<organism evidence="3 4">
    <name type="scientific">Catenulispora yoronensis</name>
    <dbReference type="NCBI Taxonomy" id="450799"/>
    <lineage>
        <taxon>Bacteria</taxon>
        <taxon>Bacillati</taxon>
        <taxon>Actinomycetota</taxon>
        <taxon>Actinomycetes</taxon>
        <taxon>Catenulisporales</taxon>
        <taxon>Catenulisporaceae</taxon>
        <taxon>Catenulispora</taxon>
    </lineage>
</organism>
<keyword evidence="4" id="KW-1185">Reference proteome</keyword>
<dbReference type="GO" id="GO:0008168">
    <property type="term" value="F:methyltransferase activity"/>
    <property type="evidence" value="ECO:0007669"/>
    <property type="project" value="UniProtKB-KW"/>
</dbReference>
<dbReference type="EMBL" id="BAAAQN010000005">
    <property type="protein sequence ID" value="GAA2018503.1"/>
    <property type="molecule type" value="Genomic_DNA"/>
</dbReference>
<dbReference type="SUPFAM" id="SSF53335">
    <property type="entry name" value="S-adenosyl-L-methionine-dependent methyltransferases"/>
    <property type="match status" value="1"/>
</dbReference>
<comment type="caution">
    <text evidence="3">The sequence shown here is derived from an EMBL/GenBank/DDBJ whole genome shotgun (WGS) entry which is preliminary data.</text>
</comment>
<proteinExistence type="predicted"/>
<dbReference type="PANTHER" id="PTHR43619">
    <property type="entry name" value="S-ADENOSYL-L-METHIONINE-DEPENDENT METHYLTRANSFERASE YKTD-RELATED"/>
    <property type="match status" value="1"/>
</dbReference>
<accession>A0ABP5F932</accession>
<dbReference type="GO" id="GO:0032259">
    <property type="term" value="P:methylation"/>
    <property type="evidence" value="ECO:0007669"/>
    <property type="project" value="UniProtKB-KW"/>
</dbReference>
<evidence type="ECO:0000313" key="3">
    <source>
        <dbReference type="EMBL" id="GAA2018503.1"/>
    </source>
</evidence>
<reference evidence="4" key="1">
    <citation type="journal article" date="2019" name="Int. J. Syst. Evol. Microbiol.">
        <title>The Global Catalogue of Microorganisms (GCM) 10K type strain sequencing project: providing services to taxonomists for standard genome sequencing and annotation.</title>
        <authorList>
            <consortium name="The Broad Institute Genomics Platform"/>
            <consortium name="The Broad Institute Genome Sequencing Center for Infectious Disease"/>
            <person name="Wu L."/>
            <person name="Ma J."/>
        </authorList>
    </citation>
    <scope>NUCLEOTIDE SEQUENCE [LARGE SCALE GENOMIC DNA]</scope>
    <source>
        <strain evidence="4">JCM 16014</strain>
    </source>
</reference>
<dbReference type="RefSeq" id="WP_344664613.1">
    <property type="nucleotide sequence ID" value="NZ_BAAAQN010000005.1"/>
</dbReference>
<evidence type="ECO:0000313" key="4">
    <source>
        <dbReference type="Proteomes" id="UP001500751"/>
    </source>
</evidence>
<dbReference type="Proteomes" id="UP001500751">
    <property type="component" value="Unassembled WGS sequence"/>
</dbReference>
<dbReference type="PANTHER" id="PTHR43619:SF2">
    <property type="entry name" value="S-ADENOSYL-L-METHIONINE-DEPENDENT METHYLTRANSFERASES SUPERFAMILY PROTEIN"/>
    <property type="match status" value="1"/>
</dbReference>
<dbReference type="PIRSF" id="PIRSF028177">
    <property type="entry name" value="Polyketide_synth_Omtfrase_TcmP"/>
    <property type="match status" value="1"/>
</dbReference>
<dbReference type="Gene3D" id="3.40.50.150">
    <property type="entry name" value="Vaccinia Virus protein VP39"/>
    <property type="match status" value="1"/>
</dbReference>
<dbReference type="InterPro" id="IPR029063">
    <property type="entry name" value="SAM-dependent_MTases_sf"/>
</dbReference>